<keyword evidence="2" id="KW-1185">Reference proteome</keyword>
<organism evidence="1 2">
    <name type="scientific">Legionella drozanskii LLAP-1</name>
    <dbReference type="NCBI Taxonomy" id="1212489"/>
    <lineage>
        <taxon>Bacteria</taxon>
        <taxon>Pseudomonadati</taxon>
        <taxon>Pseudomonadota</taxon>
        <taxon>Gammaproteobacteria</taxon>
        <taxon>Legionellales</taxon>
        <taxon>Legionellaceae</taxon>
        <taxon>Legionella</taxon>
    </lineage>
</organism>
<reference evidence="1 2" key="1">
    <citation type="submission" date="2015-11" db="EMBL/GenBank/DDBJ databases">
        <title>Genomic analysis of 38 Legionella species identifies large and diverse effector repertoires.</title>
        <authorList>
            <person name="Burstein D."/>
            <person name="Amaro F."/>
            <person name="Zusman T."/>
            <person name="Lifshitz Z."/>
            <person name="Cohen O."/>
            <person name="Gilbert J.A."/>
            <person name="Pupko T."/>
            <person name="Shuman H.A."/>
            <person name="Segal G."/>
        </authorList>
    </citation>
    <scope>NUCLEOTIDE SEQUENCE [LARGE SCALE GENOMIC DNA]</scope>
    <source>
        <strain evidence="1 2">ATCC 700990</strain>
    </source>
</reference>
<sequence length="216" mass="23674">MIRIMRLIAIGCFLSINVFANSYLPSTISTPENLGNRWSIIASLGYSNYQYMYRSEGQTAIGRLAFAAELLTASQANFGLEVGVQTGNRMHFAIPQNPLATLGCAVRTTMRPMLDLLITANANPVNESLLFTQLKGGITYRNWQIDSYRISNKSEIAGEVQAGLGYPLTEITNLNLLYQGVFGGNPRLRVNPFTDTGFMSSLPIQHGVLLGFSIIA</sequence>
<name>A0A0W0TE15_9GAMM</name>
<evidence type="ECO:0008006" key="3">
    <source>
        <dbReference type="Google" id="ProtNLM"/>
    </source>
</evidence>
<dbReference type="STRING" id="1212489.Ldro_0172"/>
<comment type="caution">
    <text evidence="1">The sequence shown here is derived from an EMBL/GenBank/DDBJ whole genome shotgun (WGS) entry which is preliminary data.</text>
</comment>
<dbReference type="OrthoDB" id="5643866at2"/>
<dbReference type="Proteomes" id="UP000054736">
    <property type="component" value="Unassembled WGS sequence"/>
</dbReference>
<accession>A0A0W0TE15</accession>
<protein>
    <recommendedName>
        <fullName evidence="3">Outer membrane protein beta-barrel domain-containing protein</fullName>
    </recommendedName>
</protein>
<evidence type="ECO:0000313" key="2">
    <source>
        <dbReference type="Proteomes" id="UP000054736"/>
    </source>
</evidence>
<gene>
    <name evidence="1" type="ORF">Ldro_0172</name>
</gene>
<dbReference type="AlphaFoldDB" id="A0A0W0TE15"/>
<evidence type="ECO:0000313" key="1">
    <source>
        <dbReference type="EMBL" id="KTC93822.1"/>
    </source>
</evidence>
<dbReference type="RefSeq" id="WP_083497865.1">
    <property type="nucleotide sequence ID" value="NZ_CAAAIU010000006.1"/>
</dbReference>
<dbReference type="EMBL" id="LNXY01000001">
    <property type="protein sequence ID" value="KTC93822.1"/>
    <property type="molecule type" value="Genomic_DNA"/>
</dbReference>
<dbReference type="PATRIC" id="fig|1212489.4.peg.173"/>
<proteinExistence type="predicted"/>